<accession>A0A429XTZ4</accession>
<dbReference type="EMBL" id="RXFM01000008">
    <property type="protein sequence ID" value="RST71221.1"/>
    <property type="molecule type" value="Genomic_DNA"/>
</dbReference>
<dbReference type="Proteomes" id="UP000279470">
    <property type="component" value="Unassembled WGS sequence"/>
</dbReference>
<keyword evidence="2" id="KW-1185">Reference proteome</keyword>
<dbReference type="AlphaFoldDB" id="A0A429XTZ4"/>
<gene>
    <name evidence="1" type="ORF">EIC27_01060</name>
</gene>
<dbReference type="RefSeq" id="WP_126044311.1">
    <property type="nucleotide sequence ID" value="NZ_RXFM01000008.1"/>
</dbReference>
<proteinExistence type="predicted"/>
<protein>
    <submittedName>
        <fullName evidence="1">Uncharacterized protein</fullName>
    </submittedName>
</protein>
<sequence>MSQLKFPLNIHNLSEVEINKSISSFVTERPFTSIAVTFTIFRYFLHYYKHGTFKQFLPIKFKQATEENLYNKIAIYWQGNYGGDCINNAIEYFSNPINGNYNENIIKYFADSIINAAKEPENHYFMPYYTKNIFITAFSMDVFKYILQFFDLKPISFIVNICDISYQYLLQFANYSKLEHYNLYTAVKVNPSQIEDSHYIKLVFMDFYKNYDSEKEFCTYFNSTYNTVKQVYYANKYKIKFPNQWIKELLGDLLKKPEANICIKKLFLSVNKDLLLNTINEPGEGLLRIKTDICNMYKELIKGTQDEEKAFYIGSYFEDCHEKNNLETFVSFYYNIFRENIDLLIEYHQEFMTWFHRKLLEESVNNSNSFLLNGLICIAIFDMDTNIVFDIFWEYKQAKLLMTSMQITLSKLQGFFTYIDDIYPEELLANDHSYLSKQLELVKKSKEVFFTSIDIILEHKDILFKYEQKGMYEVVSSLLHSDNSIFIDFAHRLLDDVGGAFYNAYNKSTFLSGLVSIEILVSYVACHNIFMLKSYNKNPENLIKDYDFCIERIEVELKASKEKMAEANINLMIQYFSNQTIREQFYFFSVTKVSFLNMAKILSANRDLFFTYDKKWYKKVVKFFKIGYQKGFLEFDKLTANYLLEFTDCEMLEWQNESTLLNHNNITTSSSKDRIVASDENSYMKESKKDMLLSQSEIPLNL</sequence>
<organism evidence="1 2">
    <name type="scientific">Candidatus Aquarickettsia rohweri</name>
    <dbReference type="NCBI Taxonomy" id="2602574"/>
    <lineage>
        <taxon>Bacteria</taxon>
        <taxon>Pseudomonadati</taxon>
        <taxon>Pseudomonadota</taxon>
        <taxon>Alphaproteobacteria</taxon>
        <taxon>Rickettsiales</taxon>
        <taxon>Candidatus Midichloriaceae</taxon>
        <taxon>Candidatus Aquarickettsia</taxon>
    </lineage>
</organism>
<name>A0A429XTZ4_9RICK</name>
<evidence type="ECO:0000313" key="2">
    <source>
        <dbReference type="Proteomes" id="UP000279470"/>
    </source>
</evidence>
<reference evidence="2" key="1">
    <citation type="submission" date="2018-11" db="EMBL/GenBank/DDBJ databases">
        <title>Phylogenetic, genomic, and biogeographic characterization of a novel and ubiquitous marine invertebrate-associated Rickettsiales parasite, Candidatus Marinoinvertebrata rohwerii, gen. nov., sp. nov.</title>
        <authorList>
            <person name="Klinges J.G."/>
            <person name="Rosales S.M."/>
            <person name="Mcminds R."/>
            <person name="Shaver E.C."/>
            <person name="Shantz A."/>
            <person name="Peters E.C."/>
            <person name="Burkepile D.E."/>
            <person name="Silliman B.R."/>
            <person name="Vega Thurber R.L."/>
        </authorList>
    </citation>
    <scope>NUCLEOTIDE SEQUENCE [LARGE SCALE GENOMIC DNA]</scope>
    <source>
        <strain evidence="2">a_cerv_44</strain>
    </source>
</reference>
<evidence type="ECO:0000313" key="1">
    <source>
        <dbReference type="EMBL" id="RST71221.1"/>
    </source>
</evidence>
<comment type="caution">
    <text evidence="1">The sequence shown here is derived from an EMBL/GenBank/DDBJ whole genome shotgun (WGS) entry which is preliminary data.</text>
</comment>